<dbReference type="Proteomes" id="UP000636709">
    <property type="component" value="Unassembled WGS sequence"/>
</dbReference>
<keyword evidence="1" id="KW-0808">Transferase</keyword>
<accession>A0A835E3U7</accession>
<evidence type="ECO:0000256" key="2">
    <source>
        <dbReference type="ARBA" id="ARBA00023315"/>
    </source>
</evidence>
<evidence type="ECO:0000313" key="4">
    <source>
        <dbReference type="Proteomes" id="UP000636709"/>
    </source>
</evidence>
<dbReference type="InterPro" id="IPR023213">
    <property type="entry name" value="CAT-like_dom_sf"/>
</dbReference>
<dbReference type="AlphaFoldDB" id="A0A835E3U7"/>
<dbReference type="OrthoDB" id="692801at2759"/>
<proteinExistence type="predicted"/>
<comment type="caution">
    <text evidence="3">The sequence shown here is derived from an EMBL/GenBank/DDBJ whole genome shotgun (WGS) entry which is preliminary data.</text>
</comment>
<dbReference type="Gene3D" id="3.30.559.10">
    <property type="entry name" value="Chloramphenicol acetyltransferase-like domain"/>
    <property type="match status" value="1"/>
</dbReference>
<evidence type="ECO:0000256" key="1">
    <source>
        <dbReference type="ARBA" id="ARBA00022679"/>
    </source>
</evidence>
<dbReference type="SUPFAM" id="SSF52777">
    <property type="entry name" value="CoA-dependent acyltransferases"/>
    <property type="match status" value="1"/>
</dbReference>
<gene>
    <name evidence="3" type="ORF">HU200_057725</name>
</gene>
<dbReference type="InterPro" id="IPR051504">
    <property type="entry name" value="Plant_metabolite_acyltrans"/>
</dbReference>
<dbReference type="EMBL" id="JACEFO010002444">
    <property type="protein sequence ID" value="KAF8660161.1"/>
    <property type="molecule type" value="Genomic_DNA"/>
</dbReference>
<dbReference type="GO" id="GO:0016747">
    <property type="term" value="F:acyltransferase activity, transferring groups other than amino-acyl groups"/>
    <property type="evidence" value="ECO:0007669"/>
    <property type="project" value="UniProtKB-ARBA"/>
</dbReference>
<keyword evidence="4" id="KW-1185">Reference proteome</keyword>
<name>A0A835E3U7_9POAL</name>
<reference evidence="3" key="1">
    <citation type="submission" date="2020-07" db="EMBL/GenBank/DDBJ databases">
        <title>Genome sequence and genetic diversity analysis of an under-domesticated orphan crop, white fonio (Digitaria exilis).</title>
        <authorList>
            <person name="Bennetzen J.L."/>
            <person name="Chen S."/>
            <person name="Ma X."/>
            <person name="Wang X."/>
            <person name="Yssel A.E.J."/>
            <person name="Chaluvadi S.R."/>
            <person name="Johnson M."/>
            <person name="Gangashetty P."/>
            <person name="Hamidou F."/>
            <person name="Sanogo M.D."/>
            <person name="Zwaenepoel A."/>
            <person name="Wallace J."/>
            <person name="Van De Peer Y."/>
            <person name="Van Deynze A."/>
        </authorList>
    </citation>
    <scope>NUCLEOTIDE SEQUENCE</scope>
    <source>
        <tissue evidence="3">Leaves</tissue>
    </source>
</reference>
<dbReference type="PANTHER" id="PTHR31625">
    <property type="match status" value="1"/>
</dbReference>
<organism evidence="3 4">
    <name type="scientific">Digitaria exilis</name>
    <dbReference type="NCBI Taxonomy" id="1010633"/>
    <lineage>
        <taxon>Eukaryota</taxon>
        <taxon>Viridiplantae</taxon>
        <taxon>Streptophyta</taxon>
        <taxon>Embryophyta</taxon>
        <taxon>Tracheophyta</taxon>
        <taxon>Spermatophyta</taxon>
        <taxon>Magnoliopsida</taxon>
        <taxon>Liliopsida</taxon>
        <taxon>Poales</taxon>
        <taxon>Poaceae</taxon>
        <taxon>PACMAD clade</taxon>
        <taxon>Panicoideae</taxon>
        <taxon>Panicodae</taxon>
        <taxon>Paniceae</taxon>
        <taxon>Anthephorinae</taxon>
        <taxon>Digitaria</taxon>
    </lineage>
</organism>
<keyword evidence="2" id="KW-0012">Acyltransferase</keyword>
<protein>
    <submittedName>
        <fullName evidence="3">Uncharacterized protein</fullName>
    </submittedName>
</protein>
<dbReference type="Pfam" id="PF02458">
    <property type="entry name" value="Transferase"/>
    <property type="match status" value="1"/>
</dbReference>
<evidence type="ECO:0000313" key="3">
    <source>
        <dbReference type="EMBL" id="KAF8660161.1"/>
    </source>
</evidence>
<sequence>MPAVLQEDRLRFTRRTFTLDAAQIARLKETIIHVTEEGQGGAPLRHAPSTFVAVVALLWTCAVRGRSIPPDDDVFLFFLADIRDRLDPPAGADYLGTCLAACLTRLPARELHGEGALVAAAAAVQGTIREMAEDPLGFWLGWEFLKVPSDRTVSVDRLVNVSGSSGFGAYDAGDFGWGKPRRTENVRMNHDGQVALVRARDGGGVQVAVSMLRRDHFDAFQSELHKLLG</sequence>